<dbReference type="PANTHER" id="PTHR22946">
    <property type="entry name" value="DIENELACTONE HYDROLASE DOMAIN-CONTAINING PROTEIN-RELATED"/>
    <property type="match status" value="1"/>
</dbReference>
<evidence type="ECO:0000313" key="3">
    <source>
        <dbReference type="EMBL" id="SVB11310.1"/>
    </source>
</evidence>
<dbReference type="EMBL" id="UINC01029118">
    <property type="protein sequence ID" value="SVB11310.1"/>
    <property type="molecule type" value="Genomic_DNA"/>
</dbReference>
<dbReference type="AlphaFoldDB" id="A0A382BBW1"/>
<dbReference type="Pfam" id="PF01738">
    <property type="entry name" value="DLH"/>
    <property type="match status" value="1"/>
</dbReference>
<dbReference type="InterPro" id="IPR029058">
    <property type="entry name" value="AB_hydrolase_fold"/>
</dbReference>
<keyword evidence="1" id="KW-0378">Hydrolase</keyword>
<dbReference type="Gene3D" id="3.40.50.1820">
    <property type="entry name" value="alpha/beta hydrolase"/>
    <property type="match status" value="1"/>
</dbReference>
<accession>A0A382BBW1</accession>
<dbReference type="SUPFAM" id="SSF53474">
    <property type="entry name" value="alpha/beta-Hydrolases"/>
    <property type="match status" value="1"/>
</dbReference>
<evidence type="ECO:0000256" key="1">
    <source>
        <dbReference type="ARBA" id="ARBA00022801"/>
    </source>
</evidence>
<dbReference type="InterPro" id="IPR050261">
    <property type="entry name" value="FrsA_esterase"/>
</dbReference>
<evidence type="ECO:0000259" key="2">
    <source>
        <dbReference type="Pfam" id="PF01738"/>
    </source>
</evidence>
<feature type="domain" description="Dienelactone hydrolase" evidence="2">
    <location>
        <begin position="92"/>
        <end position="293"/>
    </location>
</feature>
<reference evidence="3" key="1">
    <citation type="submission" date="2018-05" db="EMBL/GenBank/DDBJ databases">
        <authorList>
            <person name="Lanie J.A."/>
            <person name="Ng W.-L."/>
            <person name="Kazmierczak K.M."/>
            <person name="Andrzejewski T.M."/>
            <person name="Davidsen T.M."/>
            <person name="Wayne K.J."/>
            <person name="Tettelin H."/>
            <person name="Glass J.I."/>
            <person name="Rusch D."/>
            <person name="Podicherti R."/>
            <person name="Tsui H.-C.T."/>
            <person name="Winkler M.E."/>
        </authorList>
    </citation>
    <scope>NUCLEOTIDE SEQUENCE</scope>
</reference>
<name>A0A382BBW1_9ZZZZ</name>
<organism evidence="3">
    <name type="scientific">marine metagenome</name>
    <dbReference type="NCBI Taxonomy" id="408172"/>
    <lineage>
        <taxon>unclassified sequences</taxon>
        <taxon>metagenomes</taxon>
        <taxon>ecological metagenomes</taxon>
    </lineage>
</organism>
<dbReference type="GO" id="GO:0016788">
    <property type="term" value="F:hydrolase activity, acting on ester bonds"/>
    <property type="evidence" value="ECO:0007669"/>
    <property type="project" value="UniProtKB-ARBA"/>
</dbReference>
<sequence length="387" mass="43373">MFLYATPFRFLSIFLSLMVALAFSTAQSEQRDLDSEKVEVVPRDVKHIKAYKKYAGKSDITETVEFVSYDPAMNIQILDGSYKETPEAIVKGALLLPKRSEPVPVVILSPDSGGPGSFYSRWTKPFWKRTTKAMLKEGIGIFILDGFATRGIDKTYDDQSRYFPAAQILDTLLAFKTLTSDPRIDSKRIGISGHSRGATTTFAVLEKRLTDAVLGDDQYFAAALPMAATCQNNLFINPKPTPSEILVFHGLADDYTPASPCIEHAERMKAAGADIKLVLKKGWYHSFYGDYQPNACTNCVYFYKCPFDFLLADDGHLNQKFQKYLNSINEDYETLLATGIKGEKWIRVYRKIFSKCGSMGVTIGGGHWRESADIVSEFFIQALLPKQ</sequence>
<dbReference type="InterPro" id="IPR002925">
    <property type="entry name" value="Dienelactn_hydro"/>
</dbReference>
<dbReference type="PANTHER" id="PTHR22946:SF9">
    <property type="entry name" value="POLYKETIDE TRANSFERASE AF380"/>
    <property type="match status" value="1"/>
</dbReference>
<protein>
    <recommendedName>
        <fullName evidence="2">Dienelactone hydrolase domain-containing protein</fullName>
    </recommendedName>
</protein>
<gene>
    <name evidence="3" type="ORF">METZ01_LOCUS164164</name>
</gene>
<proteinExistence type="predicted"/>